<sequence length="113" mass="12672">MLRIFRLGVYCFVLASCVYHDLSPDSPPVEPVCDPATTSWQNDILPIMTNACATSGCHDGITRRDWRNYNEVKQYAASIKKKTQDRSMPFDGPLPQHEIDLIACWVDGGALNN</sequence>
<dbReference type="EMBL" id="JAHESF010000011">
    <property type="protein sequence ID" value="MBT1697724.1"/>
    <property type="molecule type" value="Genomic_DNA"/>
</dbReference>
<proteinExistence type="predicted"/>
<dbReference type="RefSeq" id="WP_254163597.1">
    <property type="nucleotide sequence ID" value="NZ_JAHESF010000011.1"/>
</dbReference>
<dbReference type="AlphaFoldDB" id="A0AAP2DP68"/>
<gene>
    <name evidence="1" type="ORF">KK083_12605</name>
</gene>
<keyword evidence="2" id="KW-1185">Reference proteome</keyword>
<comment type="caution">
    <text evidence="1">The sequence shown here is derived from an EMBL/GenBank/DDBJ whole genome shotgun (WGS) entry which is preliminary data.</text>
</comment>
<reference evidence="1 2" key="1">
    <citation type="submission" date="2021-05" db="EMBL/GenBank/DDBJ databases">
        <title>A Polyphasic approach of four new species of the genus Ohtaekwangia: Ohtaekwangia histidinii sp. nov., Ohtaekwangia cretensis sp. nov., Ohtaekwangia indiensis sp. nov., Ohtaekwangia reichenbachii sp. nov. from diverse environment.</title>
        <authorList>
            <person name="Octaviana S."/>
        </authorList>
    </citation>
    <scope>NUCLEOTIDE SEQUENCE [LARGE SCALE GENOMIC DNA]</scope>
    <source>
        <strain evidence="1 2">PWU4</strain>
    </source>
</reference>
<accession>A0AAP2DP68</accession>
<evidence type="ECO:0008006" key="3">
    <source>
        <dbReference type="Google" id="ProtNLM"/>
    </source>
</evidence>
<evidence type="ECO:0000313" key="2">
    <source>
        <dbReference type="Proteomes" id="UP001319200"/>
    </source>
</evidence>
<protein>
    <recommendedName>
        <fullName evidence="3">Cytochrome C Planctomycete-type domain-containing protein</fullName>
    </recommendedName>
</protein>
<name>A0AAP2DP68_9BACT</name>
<organism evidence="1 2">
    <name type="scientific">Chryseosolibacter histidini</name>
    <dbReference type="NCBI Taxonomy" id="2782349"/>
    <lineage>
        <taxon>Bacteria</taxon>
        <taxon>Pseudomonadati</taxon>
        <taxon>Bacteroidota</taxon>
        <taxon>Cytophagia</taxon>
        <taxon>Cytophagales</taxon>
        <taxon>Chryseotaleaceae</taxon>
        <taxon>Chryseosolibacter</taxon>
    </lineage>
</organism>
<dbReference type="Proteomes" id="UP001319200">
    <property type="component" value="Unassembled WGS sequence"/>
</dbReference>
<dbReference type="PROSITE" id="PS51257">
    <property type="entry name" value="PROKAR_LIPOPROTEIN"/>
    <property type="match status" value="1"/>
</dbReference>
<evidence type="ECO:0000313" key="1">
    <source>
        <dbReference type="EMBL" id="MBT1697724.1"/>
    </source>
</evidence>